<dbReference type="InterPro" id="IPR000847">
    <property type="entry name" value="LysR_HTH_N"/>
</dbReference>
<feature type="domain" description="HTH lysR-type" evidence="1">
    <location>
        <begin position="25"/>
        <end position="83"/>
    </location>
</feature>
<gene>
    <name evidence="2" type="ORF">FYJ80_03550</name>
</gene>
<dbReference type="Proteomes" id="UP000460549">
    <property type="component" value="Unassembled WGS sequence"/>
</dbReference>
<keyword evidence="3" id="KW-1185">Reference proteome</keyword>
<evidence type="ECO:0000313" key="3">
    <source>
        <dbReference type="Proteomes" id="UP000460549"/>
    </source>
</evidence>
<sequence length="122" mass="13870">MELKTKIYLLDDEGEKFMGIGVLWLLNEVAKTQSLHKAASNLSISYSKAFNMVKNLEKTIGKEVLARKKGGASREGATLTEFGKSFVTLYDEFQKKAKESTLIPYQEFKDKLCVLMEEKDHE</sequence>
<organism evidence="2 3">
    <name type="scientific">Bullifex porci</name>
    <dbReference type="NCBI Taxonomy" id="2606638"/>
    <lineage>
        <taxon>Bacteria</taxon>
        <taxon>Pseudomonadati</taxon>
        <taxon>Spirochaetota</taxon>
        <taxon>Spirochaetia</taxon>
        <taxon>Spirochaetales</taxon>
        <taxon>Spirochaetaceae</taxon>
        <taxon>Bullifex</taxon>
    </lineage>
</organism>
<dbReference type="EMBL" id="VUNN01000004">
    <property type="protein sequence ID" value="MSU05855.1"/>
    <property type="molecule type" value="Genomic_DNA"/>
</dbReference>
<dbReference type="SUPFAM" id="SSF46785">
    <property type="entry name" value="Winged helix' DNA-binding domain"/>
    <property type="match status" value="1"/>
</dbReference>
<protein>
    <submittedName>
        <fullName evidence="2">LysR family transcriptional regulator</fullName>
    </submittedName>
</protein>
<dbReference type="Gene3D" id="1.10.10.10">
    <property type="entry name" value="Winged helix-like DNA-binding domain superfamily/Winged helix DNA-binding domain"/>
    <property type="match status" value="1"/>
</dbReference>
<dbReference type="AlphaFoldDB" id="A0A7X2TR69"/>
<dbReference type="PANTHER" id="PTHR30432:SF1">
    <property type="entry name" value="DNA-BINDING TRANSCRIPTIONAL DUAL REGULATOR MODE"/>
    <property type="match status" value="1"/>
</dbReference>
<evidence type="ECO:0000313" key="2">
    <source>
        <dbReference type="EMBL" id="MSU05855.1"/>
    </source>
</evidence>
<reference evidence="2 3" key="1">
    <citation type="submission" date="2019-08" db="EMBL/GenBank/DDBJ databases">
        <title>In-depth cultivation of the pig gut microbiome towards novel bacterial diversity and tailored functional studies.</title>
        <authorList>
            <person name="Wylensek D."/>
            <person name="Hitch T.C.A."/>
            <person name="Clavel T."/>
        </authorList>
    </citation>
    <scope>NUCLEOTIDE SEQUENCE [LARGE SCALE GENOMIC DNA]</scope>
    <source>
        <strain evidence="2 3">NM-380-WT-3C1</strain>
    </source>
</reference>
<dbReference type="InterPro" id="IPR036388">
    <property type="entry name" value="WH-like_DNA-bd_sf"/>
</dbReference>
<accession>A0A7X2TR69</accession>
<name>A0A7X2TR69_9SPIO</name>
<dbReference type="Pfam" id="PF00126">
    <property type="entry name" value="HTH_1"/>
    <property type="match status" value="1"/>
</dbReference>
<dbReference type="InterPro" id="IPR036390">
    <property type="entry name" value="WH_DNA-bd_sf"/>
</dbReference>
<proteinExistence type="predicted"/>
<dbReference type="PANTHER" id="PTHR30432">
    <property type="entry name" value="TRANSCRIPTIONAL REGULATOR MODE"/>
    <property type="match status" value="1"/>
</dbReference>
<dbReference type="RefSeq" id="WP_154424756.1">
    <property type="nucleotide sequence ID" value="NZ_JAQYGB010000066.1"/>
</dbReference>
<dbReference type="GO" id="GO:0003700">
    <property type="term" value="F:DNA-binding transcription factor activity"/>
    <property type="evidence" value="ECO:0007669"/>
    <property type="project" value="InterPro"/>
</dbReference>
<dbReference type="InterPro" id="IPR051815">
    <property type="entry name" value="Molybdate_resp_trans_reg"/>
</dbReference>
<comment type="caution">
    <text evidence="2">The sequence shown here is derived from an EMBL/GenBank/DDBJ whole genome shotgun (WGS) entry which is preliminary data.</text>
</comment>
<evidence type="ECO:0000259" key="1">
    <source>
        <dbReference type="Pfam" id="PF00126"/>
    </source>
</evidence>